<dbReference type="AlphaFoldDB" id="X1JDI5"/>
<protein>
    <submittedName>
        <fullName evidence="1">Uncharacterized protein</fullName>
    </submittedName>
</protein>
<accession>X1JDI5</accession>
<name>X1JDI5_9ZZZZ</name>
<proteinExistence type="predicted"/>
<organism evidence="1">
    <name type="scientific">marine sediment metagenome</name>
    <dbReference type="NCBI Taxonomy" id="412755"/>
    <lineage>
        <taxon>unclassified sequences</taxon>
        <taxon>metagenomes</taxon>
        <taxon>ecological metagenomes</taxon>
    </lineage>
</organism>
<reference evidence="1" key="1">
    <citation type="journal article" date="2014" name="Front. Microbiol.">
        <title>High frequency of phylogenetically diverse reductive dehalogenase-homologous genes in deep subseafloor sedimentary metagenomes.</title>
        <authorList>
            <person name="Kawai M."/>
            <person name="Futagami T."/>
            <person name="Toyoda A."/>
            <person name="Takaki Y."/>
            <person name="Nishi S."/>
            <person name="Hori S."/>
            <person name="Arai W."/>
            <person name="Tsubouchi T."/>
            <person name="Morono Y."/>
            <person name="Uchiyama I."/>
            <person name="Ito T."/>
            <person name="Fujiyama A."/>
            <person name="Inagaki F."/>
            <person name="Takami H."/>
        </authorList>
    </citation>
    <scope>NUCLEOTIDE SEQUENCE</scope>
    <source>
        <strain evidence="1">Expedition CK06-06</strain>
    </source>
</reference>
<gene>
    <name evidence="1" type="ORF">S06H3_00219</name>
</gene>
<evidence type="ECO:0000313" key="1">
    <source>
        <dbReference type="EMBL" id="GAH92022.1"/>
    </source>
</evidence>
<dbReference type="EMBL" id="BARV01000031">
    <property type="protein sequence ID" value="GAH92022.1"/>
    <property type="molecule type" value="Genomic_DNA"/>
</dbReference>
<comment type="caution">
    <text evidence="1">The sequence shown here is derived from an EMBL/GenBank/DDBJ whole genome shotgun (WGS) entry which is preliminary data.</text>
</comment>
<sequence>MFVEENTLQVDRVPRSVVYRFSYTLHGRTQLWASGDFREVQEHARLVVADGATDPRFEVELVFD</sequence>